<evidence type="ECO:0000313" key="1">
    <source>
        <dbReference type="EMBL" id="AFK34141.1"/>
    </source>
</evidence>
<protein>
    <submittedName>
        <fullName evidence="1">Uncharacterized protein</fullName>
    </submittedName>
</protein>
<sequence length="62" mass="6457">MSNSSPTIGAVCNRIVIIGTPLQPLMIQHAGMGIIGPNTAVINRHCNRSSTVACLQAPDTVD</sequence>
<proteinExistence type="evidence at transcript level"/>
<name>I3S1J9_MEDTR</name>
<dbReference type="AlphaFoldDB" id="I3S1J9"/>
<dbReference type="EMBL" id="BT134346">
    <property type="protein sequence ID" value="AFK34141.1"/>
    <property type="molecule type" value="mRNA"/>
</dbReference>
<organism evidence="1">
    <name type="scientific">Medicago truncatula</name>
    <name type="common">Barrel medic</name>
    <name type="synonym">Medicago tribuloides</name>
    <dbReference type="NCBI Taxonomy" id="3880"/>
    <lineage>
        <taxon>Eukaryota</taxon>
        <taxon>Viridiplantae</taxon>
        <taxon>Streptophyta</taxon>
        <taxon>Embryophyta</taxon>
        <taxon>Tracheophyta</taxon>
        <taxon>Spermatophyta</taxon>
        <taxon>Magnoliopsida</taxon>
        <taxon>eudicotyledons</taxon>
        <taxon>Gunneridae</taxon>
        <taxon>Pentapetalae</taxon>
        <taxon>rosids</taxon>
        <taxon>fabids</taxon>
        <taxon>Fabales</taxon>
        <taxon>Fabaceae</taxon>
        <taxon>Papilionoideae</taxon>
        <taxon>50 kb inversion clade</taxon>
        <taxon>NPAAA clade</taxon>
        <taxon>Hologalegina</taxon>
        <taxon>IRL clade</taxon>
        <taxon>Trifolieae</taxon>
        <taxon>Medicago</taxon>
    </lineage>
</organism>
<reference evidence="1" key="1">
    <citation type="submission" date="2012-05" db="EMBL/GenBank/DDBJ databases">
        <authorList>
            <person name="Krishnakumar V."/>
            <person name="Cheung F."/>
            <person name="Xiao Y."/>
            <person name="Chan A."/>
            <person name="Moskal W.A."/>
            <person name="Town C.D."/>
        </authorList>
    </citation>
    <scope>NUCLEOTIDE SEQUENCE</scope>
</reference>
<accession>I3S1J9</accession>